<reference evidence="1 2" key="1">
    <citation type="submission" date="2023-01" db="EMBL/GenBank/DDBJ databases">
        <title>Novel species of the genus Asticcacaulis isolated from rivers.</title>
        <authorList>
            <person name="Lu H."/>
        </authorList>
    </citation>
    <scope>NUCLEOTIDE SEQUENCE [LARGE SCALE GENOMIC DNA]</scope>
    <source>
        <strain evidence="1 2">LKC15W</strain>
    </source>
</reference>
<keyword evidence="2" id="KW-1185">Reference proteome</keyword>
<dbReference type="Proteomes" id="UP001218579">
    <property type="component" value="Unassembled WGS sequence"/>
</dbReference>
<accession>A0ABT5HGT4</accession>
<dbReference type="SUPFAM" id="SSF69279">
    <property type="entry name" value="Phage tail proteins"/>
    <property type="match status" value="1"/>
</dbReference>
<evidence type="ECO:0000313" key="2">
    <source>
        <dbReference type="Proteomes" id="UP001218579"/>
    </source>
</evidence>
<dbReference type="EMBL" id="JAQQKV010000001">
    <property type="protein sequence ID" value="MDC7675393.1"/>
    <property type="molecule type" value="Genomic_DNA"/>
</dbReference>
<proteinExistence type="predicted"/>
<gene>
    <name evidence="1" type="ORF">PQU98_04580</name>
</gene>
<sequence>MSFEKRMPKATWRITLDGRDLTDKLRPLLISLTLTEKRGEEADELELIIDDKNGTVEIPPAGKKLKVEMGWQQGQGLPIGLVDKGEFKVDEAEWEADPDKIIIRARSADFTDSYRVRRERSFVNTTVGHIVETIASENGLTAHIDPNLKSKSVPALGSGAKSDSARIMELGKRFDAVATVKMGKLIFAPIGKGQTAGGTSLPVETIDRSQCGLGARYGRAERDTYNGVEAQYHDKATGTKMTVVAGGGNGDGKPKRLRRTFASEASARQAAEAEHKRVVRSKAKMSLPLALGRPDLTPERPLKLTGYKTEINDHDWLIAEASHSMDGRGGLMTRLSLETGS</sequence>
<protein>
    <submittedName>
        <fullName evidence="1">Contractile injection system protein, VgrG/Pvc8 family</fullName>
    </submittedName>
</protein>
<evidence type="ECO:0000313" key="1">
    <source>
        <dbReference type="EMBL" id="MDC7675393.1"/>
    </source>
</evidence>
<organism evidence="1 2">
    <name type="scientific">Asticcacaulis machinosus</name>
    <dbReference type="NCBI Taxonomy" id="2984211"/>
    <lineage>
        <taxon>Bacteria</taxon>
        <taxon>Pseudomonadati</taxon>
        <taxon>Pseudomonadota</taxon>
        <taxon>Alphaproteobacteria</taxon>
        <taxon>Caulobacterales</taxon>
        <taxon>Caulobacteraceae</taxon>
        <taxon>Asticcacaulis</taxon>
    </lineage>
</organism>
<dbReference type="RefSeq" id="WP_272743700.1">
    <property type="nucleotide sequence ID" value="NZ_JAQQKV010000001.1"/>
</dbReference>
<comment type="caution">
    <text evidence="1">The sequence shown here is derived from an EMBL/GenBank/DDBJ whole genome shotgun (WGS) entry which is preliminary data.</text>
</comment>
<name>A0ABT5HGT4_9CAUL</name>